<name>A0A2Z7ADA0_9LAMI</name>
<sequence length="74" mass="9049">MSIQEFYYVMSNLWDQLALTESERLRVFDPYIAHREEQCLVHFLMDLRNDFEGLRGTILHHYPLHLLIQLLMKR</sequence>
<gene>
    <name evidence="1" type="ORF">F511_28599</name>
</gene>
<proteinExistence type="predicted"/>
<dbReference type="AlphaFoldDB" id="A0A2Z7ADA0"/>
<dbReference type="OrthoDB" id="1303410at2759"/>
<dbReference type="Proteomes" id="UP000250235">
    <property type="component" value="Unassembled WGS sequence"/>
</dbReference>
<reference evidence="1 2" key="1">
    <citation type="journal article" date="2015" name="Proc. Natl. Acad. Sci. U.S.A.">
        <title>The resurrection genome of Boea hygrometrica: A blueprint for survival of dehydration.</title>
        <authorList>
            <person name="Xiao L."/>
            <person name="Yang G."/>
            <person name="Zhang L."/>
            <person name="Yang X."/>
            <person name="Zhao S."/>
            <person name="Ji Z."/>
            <person name="Zhou Q."/>
            <person name="Hu M."/>
            <person name="Wang Y."/>
            <person name="Chen M."/>
            <person name="Xu Y."/>
            <person name="Jin H."/>
            <person name="Xiao X."/>
            <person name="Hu G."/>
            <person name="Bao F."/>
            <person name="Hu Y."/>
            <person name="Wan P."/>
            <person name="Li L."/>
            <person name="Deng X."/>
            <person name="Kuang T."/>
            <person name="Xiang C."/>
            <person name="Zhu J.K."/>
            <person name="Oliver M.J."/>
            <person name="He Y."/>
        </authorList>
    </citation>
    <scope>NUCLEOTIDE SEQUENCE [LARGE SCALE GENOMIC DNA]</scope>
    <source>
        <strain evidence="2">cv. XS01</strain>
    </source>
</reference>
<evidence type="ECO:0000313" key="2">
    <source>
        <dbReference type="Proteomes" id="UP000250235"/>
    </source>
</evidence>
<keyword evidence="2" id="KW-1185">Reference proteome</keyword>
<evidence type="ECO:0000313" key="1">
    <source>
        <dbReference type="EMBL" id="KZV19737.1"/>
    </source>
</evidence>
<accession>A0A2Z7ADA0</accession>
<organism evidence="1 2">
    <name type="scientific">Dorcoceras hygrometricum</name>
    <dbReference type="NCBI Taxonomy" id="472368"/>
    <lineage>
        <taxon>Eukaryota</taxon>
        <taxon>Viridiplantae</taxon>
        <taxon>Streptophyta</taxon>
        <taxon>Embryophyta</taxon>
        <taxon>Tracheophyta</taxon>
        <taxon>Spermatophyta</taxon>
        <taxon>Magnoliopsida</taxon>
        <taxon>eudicotyledons</taxon>
        <taxon>Gunneridae</taxon>
        <taxon>Pentapetalae</taxon>
        <taxon>asterids</taxon>
        <taxon>lamiids</taxon>
        <taxon>Lamiales</taxon>
        <taxon>Gesneriaceae</taxon>
        <taxon>Didymocarpoideae</taxon>
        <taxon>Trichosporeae</taxon>
        <taxon>Loxocarpinae</taxon>
        <taxon>Dorcoceras</taxon>
    </lineage>
</organism>
<dbReference type="EMBL" id="KV016304">
    <property type="protein sequence ID" value="KZV19737.1"/>
    <property type="molecule type" value="Genomic_DNA"/>
</dbReference>
<protein>
    <submittedName>
        <fullName evidence="1">Uncharacterized protein</fullName>
    </submittedName>
</protein>